<dbReference type="STRING" id="252474.B1A74_10125"/>
<dbReference type="AlphaFoldDB" id="A0A1V2ZX01"/>
<dbReference type="EMBL" id="MUZR01000043">
    <property type="protein sequence ID" value="OOC09615.1"/>
    <property type="molecule type" value="Genomic_DNA"/>
</dbReference>
<reference evidence="1 2" key="1">
    <citation type="submission" date="2017-02" db="EMBL/GenBank/DDBJ databases">
        <title>Genomic diversity within the haloalkaliphilic genus Thioalkalivibrio.</title>
        <authorList>
            <person name="Ahn A.-C."/>
            <person name="Meier-Kolthoff J."/>
            <person name="Overmars L."/>
            <person name="Richter M."/>
            <person name="Woyke T."/>
            <person name="Sorokin D.Y."/>
            <person name="Muyzer G."/>
        </authorList>
    </citation>
    <scope>NUCLEOTIDE SEQUENCE [LARGE SCALE GENOMIC DNA]</scope>
    <source>
        <strain evidence="1 2">HL17</strain>
    </source>
</reference>
<evidence type="ECO:0008006" key="3">
    <source>
        <dbReference type="Google" id="ProtNLM"/>
    </source>
</evidence>
<protein>
    <recommendedName>
        <fullName evidence="3">N-acetyltransferase domain-containing protein</fullName>
    </recommendedName>
</protein>
<evidence type="ECO:0000313" key="2">
    <source>
        <dbReference type="Proteomes" id="UP000189177"/>
    </source>
</evidence>
<proteinExistence type="predicted"/>
<keyword evidence="2" id="KW-1185">Reference proteome</keyword>
<gene>
    <name evidence="1" type="ORF">B1A74_10125</name>
</gene>
<dbReference type="Gene3D" id="3.40.630.30">
    <property type="match status" value="1"/>
</dbReference>
<evidence type="ECO:0000313" key="1">
    <source>
        <dbReference type="EMBL" id="OOC09615.1"/>
    </source>
</evidence>
<organism evidence="1 2">
    <name type="scientific">Thioalkalivibrio halophilus</name>
    <dbReference type="NCBI Taxonomy" id="252474"/>
    <lineage>
        <taxon>Bacteria</taxon>
        <taxon>Pseudomonadati</taxon>
        <taxon>Pseudomonadota</taxon>
        <taxon>Gammaproteobacteria</taxon>
        <taxon>Chromatiales</taxon>
        <taxon>Ectothiorhodospiraceae</taxon>
        <taxon>Thioalkalivibrio</taxon>
    </lineage>
</organism>
<name>A0A1V2ZX01_9GAMM</name>
<dbReference type="Pfam" id="PF13527">
    <property type="entry name" value="Acetyltransf_9"/>
    <property type="match status" value="1"/>
</dbReference>
<comment type="caution">
    <text evidence="1">The sequence shown here is derived from an EMBL/GenBank/DDBJ whole genome shotgun (WGS) entry which is preliminary data.</text>
</comment>
<accession>A0A1V2ZX01</accession>
<dbReference type="Proteomes" id="UP000189177">
    <property type="component" value="Unassembled WGS sequence"/>
</dbReference>
<dbReference type="SUPFAM" id="SSF55729">
    <property type="entry name" value="Acyl-CoA N-acyltransferases (Nat)"/>
    <property type="match status" value="1"/>
</dbReference>
<dbReference type="InterPro" id="IPR016181">
    <property type="entry name" value="Acyl_CoA_acyltransferase"/>
</dbReference>
<sequence length="299" mass="32981">MGDAFGREKSARLWKWKHQDNPAGDSVGLAAFSPSGELIGLRPFMRWRLRGADGVEVSAVRAVDTAVDPDWRRSGLFSRMTVGALEQLAENGIDLVFNTPNDRSGPGYRKMGWHLLGHPRVWIRPRPFGLTRRLVESPCIGLRSFRPEDAAALAEMGTEDRGDALIVEKSPEYLRWRYGGHPNLTYSLVSCEAGTAVVRPDRRAGRQGVAVLDMFLREAAIGARYRLLGAVLRETDGAYVVMGPQRSRGAGMAAGLRGFAPFPWRNVNLAARPVAWADEAPVFHDRGAWGLTLGDLETF</sequence>